<gene>
    <name evidence="10" type="ORF">CYJ26_08735</name>
</gene>
<comment type="caution">
    <text evidence="10">The sequence shown here is derived from an EMBL/GenBank/DDBJ whole genome shotgun (WGS) entry which is preliminary data.</text>
</comment>
<sequence length="701" mass="76358">MTSSANRLLFGAAYYDEYTPASAGEDRLERDMKMMVEAGFTTIRIAEFTWGTWNPAPSVFDFTHVDRAIDAAAAHGLDVIIGTPTAAVPTWLAARHPEVMGVNAHGTANKYGPRQNMDITAPAYRYYGEQAIRALVAHTAPRDNVVGFQLDNETKYYDAYNADIQRAFVDWLKERFNGDLDALNAAYGLNYWANRINAWEEFPDLTQTINGSLAAAFDFFRRSLVTDFLLWQRAIVDEYRREDQFVTQNFDYEWRGYSFGIQPAVDHFKAAEAVTLAGVDIYHPTEDQLTGKEIAFGGDINRSLKDGAPYLVLETEAQGQMGWLPYPGQLRLQAYSHLASGAMGVMYWHWGSIHNSFETYWKGLVSQDYSANPTYLEAARFGAEIKEHAASLAGLAKRNKIAVMVSNEAYTALEWFSIDSGFPRQVSGGGANYNDVFRLVYDALFEANLEADIVPADAPAERLARYDVLLAPALYVTPEQTIANLRAFVSGGGHLVTTFRTAVADENVQVFTDRQPHGLSDLLGLGTDQFTRPDGVRLAPTGALAATLPEGADLGLAHFMELLTPVEGADDVEVLASYDHHAWSGPAIATRAVGSGSITHLAAWASPEVVRAVVTLVAERAGVTDWAGQLAGQVTVRKGVNGAGRPLAYLLRYSHEPVTLTLPVGGTDVLGTLGEVGAVLPAGATVTLPGWGVLALEGQQA</sequence>
<evidence type="ECO:0000259" key="9">
    <source>
        <dbReference type="Pfam" id="PF08532"/>
    </source>
</evidence>
<dbReference type="PANTHER" id="PTHR36447">
    <property type="entry name" value="BETA-GALACTOSIDASE GANA"/>
    <property type="match status" value="1"/>
</dbReference>
<evidence type="ECO:0000256" key="3">
    <source>
        <dbReference type="ARBA" id="ARBA00012756"/>
    </source>
</evidence>
<dbReference type="PANTHER" id="PTHR36447:SF2">
    <property type="entry name" value="BETA-GALACTOSIDASE YESZ"/>
    <property type="match status" value="1"/>
</dbReference>
<reference evidence="10 11" key="1">
    <citation type="submission" date="2017-12" db="EMBL/GenBank/DDBJ databases">
        <title>Phylogenetic diversity of female urinary microbiome.</title>
        <authorList>
            <person name="Thomas-White K."/>
            <person name="Wolfe A.J."/>
        </authorList>
    </citation>
    <scope>NUCLEOTIDE SEQUENCE [LARGE SCALE GENOMIC DNA]</scope>
    <source>
        <strain evidence="10 11">UMB0319</strain>
    </source>
</reference>
<keyword evidence="6" id="KW-0862">Zinc</keyword>
<protein>
    <recommendedName>
        <fullName evidence="3">beta-galactosidase</fullName>
        <ecNumber evidence="3">3.2.1.23</ecNumber>
    </recommendedName>
</protein>
<dbReference type="SUPFAM" id="SSF51445">
    <property type="entry name" value="(Trans)glycosidases"/>
    <property type="match status" value="1"/>
</dbReference>
<proteinExistence type="inferred from homology"/>
<dbReference type="GO" id="GO:0005975">
    <property type="term" value="P:carbohydrate metabolic process"/>
    <property type="evidence" value="ECO:0007669"/>
    <property type="project" value="InterPro"/>
</dbReference>
<dbReference type="InterPro" id="IPR013738">
    <property type="entry name" value="Beta_galactosidase_Trimer"/>
</dbReference>
<dbReference type="EC" id="3.2.1.23" evidence="3"/>
<dbReference type="GO" id="GO:0046872">
    <property type="term" value="F:metal ion binding"/>
    <property type="evidence" value="ECO:0007669"/>
    <property type="project" value="UniProtKB-KW"/>
</dbReference>
<dbReference type="GO" id="GO:0009341">
    <property type="term" value="C:beta-galactosidase complex"/>
    <property type="evidence" value="ECO:0007669"/>
    <property type="project" value="InterPro"/>
</dbReference>
<dbReference type="InterPro" id="IPR003476">
    <property type="entry name" value="Glyco_hydro_42"/>
</dbReference>
<evidence type="ECO:0000313" key="11">
    <source>
        <dbReference type="Proteomes" id="UP000234778"/>
    </source>
</evidence>
<dbReference type="CDD" id="cd03143">
    <property type="entry name" value="A4_beta-galactosidase_middle_domain"/>
    <property type="match status" value="1"/>
</dbReference>
<dbReference type="Gene3D" id="3.20.20.80">
    <property type="entry name" value="Glycosidases"/>
    <property type="match status" value="1"/>
</dbReference>
<comment type="catalytic activity">
    <reaction evidence="1">
        <text>Hydrolysis of terminal non-reducing beta-D-galactose residues in beta-D-galactosides.</text>
        <dbReference type="EC" id="3.2.1.23"/>
    </reaction>
</comment>
<evidence type="ECO:0000256" key="4">
    <source>
        <dbReference type="ARBA" id="ARBA00022723"/>
    </source>
</evidence>
<dbReference type="InterPro" id="IPR017853">
    <property type="entry name" value="GH"/>
</dbReference>
<evidence type="ECO:0000313" key="10">
    <source>
        <dbReference type="EMBL" id="PKY98208.1"/>
    </source>
</evidence>
<evidence type="ECO:0000256" key="1">
    <source>
        <dbReference type="ARBA" id="ARBA00001412"/>
    </source>
</evidence>
<feature type="domain" description="Beta-galactosidase trimerisation" evidence="9">
    <location>
        <begin position="429"/>
        <end position="623"/>
    </location>
</feature>
<accession>A0A2I1KRI5</accession>
<dbReference type="Pfam" id="PF08532">
    <property type="entry name" value="Glyco_hydro_42M"/>
    <property type="match status" value="1"/>
</dbReference>
<dbReference type="Proteomes" id="UP000234778">
    <property type="component" value="Unassembled WGS sequence"/>
</dbReference>
<feature type="domain" description="Glycoside hydrolase family 42 N-terminal" evidence="8">
    <location>
        <begin position="18"/>
        <end position="387"/>
    </location>
</feature>
<evidence type="ECO:0000256" key="2">
    <source>
        <dbReference type="ARBA" id="ARBA00005940"/>
    </source>
</evidence>
<dbReference type="InterPro" id="IPR029062">
    <property type="entry name" value="Class_I_gatase-like"/>
</dbReference>
<dbReference type="GO" id="GO:0004565">
    <property type="term" value="F:beta-galactosidase activity"/>
    <property type="evidence" value="ECO:0007669"/>
    <property type="project" value="UniProtKB-EC"/>
</dbReference>
<dbReference type="EMBL" id="PKHA01000010">
    <property type="protein sequence ID" value="PKY98208.1"/>
    <property type="molecule type" value="Genomic_DNA"/>
</dbReference>
<organism evidence="10 11">
    <name type="scientific">Actinomyces urogenitalis</name>
    <dbReference type="NCBI Taxonomy" id="103621"/>
    <lineage>
        <taxon>Bacteria</taxon>
        <taxon>Bacillati</taxon>
        <taxon>Actinomycetota</taxon>
        <taxon>Actinomycetes</taxon>
        <taxon>Actinomycetales</taxon>
        <taxon>Actinomycetaceae</taxon>
        <taxon>Actinomyces</taxon>
    </lineage>
</organism>
<dbReference type="InterPro" id="IPR013529">
    <property type="entry name" value="Glyco_hydro_42_N"/>
</dbReference>
<evidence type="ECO:0000259" key="8">
    <source>
        <dbReference type="Pfam" id="PF02449"/>
    </source>
</evidence>
<evidence type="ECO:0000256" key="6">
    <source>
        <dbReference type="ARBA" id="ARBA00022833"/>
    </source>
</evidence>
<keyword evidence="5" id="KW-0378">Hydrolase</keyword>
<keyword evidence="7" id="KW-0326">Glycosidase</keyword>
<comment type="similarity">
    <text evidence="2">Belongs to the glycosyl hydrolase 42 family.</text>
</comment>
<keyword evidence="4" id="KW-0479">Metal-binding</keyword>
<dbReference type="Gene3D" id="3.40.50.880">
    <property type="match status" value="1"/>
</dbReference>
<dbReference type="Pfam" id="PF02449">
    <property type="entry name" value="Glyco_hydro_42"/>
    <property type="match status" value="1"/>
</dbReference>
<evidence type="ECO:0000256" key="5">
    <source>
        <dbReference type="ARBA" id="ARBA00022801"/>
    </source>
</evidence>
<dbReference type="AlphaFoldDB" id="A0A2I1KRI5"/>
<dbReference type="SUPFAM" id="SSF52317">
    <property type="entry name" value="Class I glutamine amidotransferase-like"/>
    <property type="match status" value="1"/>
</dbReference>
<name>A0A2I1KRI5_9ACTO</name>
<evidence type="ECO:0000256" key="7">
    <source>
        <dbReference type="ARBA" id="ARBA00023295"/>
    </source>
</evidence>